<dbReference type="PRINTS" id="PR00598">
    <property type="entry name" value="HTHMARR"/>
</dbReference>
<dbReference type="AlphaFoldDB" id="U3Q2M2"/>
<dbReference type="InterPro" id="IPR036388">
    <property type="entry name" value="WH-like_DNA-bd_sf"/>
</dbReference>
<feature type="domain" description="HTH marR-type" evidence="4">
    <location>
        <begin position="29"/>
        <end position="159"/>
    </location>
</feature>
<dbReference type="GO" id="GO:0003677">
    <property type="term" value="F:DNA binding"/>
    <property type="evidence" value="ECO:0007669"/>
    <property type="project" value="UniProtKB-KW"/>
</dbReference>
<evidence type="ECO:0000256" key="2">
    <source>
        <dbReference type="ARBA" id="ARBA00023125"/>
    </source>
</evidence>
<name>U3Q2M2_9BACT</name>
<evidence type="ECO:0000256" key="1">
    <source>
        <dbReference type="ARBA" id="ARBA00023015"/>
    </source>
</evidence>
<dbReference type="PROSITE" id="PS50995">
    <property type="entry name" value="HTH_MARR_2"/>
    <property type="match status" value="1"/>
</dbReference>
<protein>
    <submittedName>
        <fullName evidence="5">Wt8.32c</fullName>
    </submittedName>
</protein>
<sequence length="167" mass="18661">MSDSSPTPPATCSHEPTDDERIEAIRSVEAGLSSVFAQFRRLVKEQADRIAPGMHPATYKMFWAIAREAPVTASRLGDVLEMDKAQVSRGIRYLEENGLVERTPDPSDGRVLAISVTEEGARRLADVRPSPRHTLYRRVSGWSLEDLRTLGVLLDELTRRDDDEADD</sequence>
<keyword evidence="3" id="KW-0804">Transcription</keyword>
<accession>U3Q2M2</accession>
<gene>
    <name evidence="5" type="ORF">wt8.32c</name>
</gene>
<organism evidence="5">
    <name type="scientific">uncultured bacterium WT8</name>
    <dbReference type="NCBI Taxonomy" id="1393214"/>
    <lineage>
        <taxon>Bacteria</taxon>
        <taxon>environmental samples</taxon>
    </lineage>
</organism>
<dbReference type="EMBL" id="KF056863">
    <property type="protein sequence ID" value="AGW83491.1"/>
    <property type="molecule type" value="Genomic_DNA"/>
</dbReference>
<dbReference type="GO" id="GO:0006950">
    <property type="term" value="P:response to stress"/>
    <property type="evidence" value="ECO:0007669"/>
    <property type="project" value="TreeGrafter"/>
</dbReference>
<dbReference type="SMART" id="SM00347">
    <property type="entry name" value="HTH_MARR"/>
    <property type="match status" value="1"/>
</dbReference>
<evidence type="ECO:0000259" key="4">
    <source>
        <dbReference type="PROSITE" id="PS50995"/>
    </source>
</evidence>
<dbReference type="GO" id="GO:0003700">
    <property type="term" value="F:DNA-binding transcription factor activity"/>
    <property type="evidence" value="ECO:0007669"/>
    <property type="project" value="InterPro"/>
</dbReference>
<proteinExistence type="predicted"/>
<keyword evidence="2" id="KW-0238">DNA-binding</keyword>
<dbReference type="InterPro" id="IPR039422">
    <property type="entry name" value="MarR/SlyA-like"/>
</dbReference>
<reference evidence="5" key="1">
    <citation type="submission" date="2013-05" db="EMBL/GenBank/DDBJ databases">
        <authorList>
            <person name="Wang T."/>
            <person name="Qin Z.J."/>
        </authorList>
    </citation>
    <scope>NUCLEOTIDE SEQUENCE</scope>
</reference>
<dbReference type="Gene3D" id="1.10.10.10">
    <property type="entry name" value="Winged helix-like DNA-binding domain superfamily/Winged helix DNA-binding domain"/>
    <property type="match status" value="1"/>
</dbReference>
<evidence type="ECO:0000313" key="5">
    <source>
        <dbReference type="EMBL" id="AGW83491.1"/>
    </source>
</evidence>
<dbReference type="PROSITE" id="PS01117">
    <property type="entry name" value="HTH_MARR_1"/>
    <property type="match status" value="1"/>
</dbReference>
<dbReference type="PANTHER" id="PTHR33164">
    <property type="entry name" value="TRANSCRIPTIONAL REGULATOR, MARR FAMILY"/>
    <property type="match status" value="1"/>
</dbReference>
<dbReference type="PANTHER" id="PTHR33164:SF57">
    <property type="entry name" value="MARR-FAMILY TRANSCRIPTIONAL REGULATOR"/>
    <property type="match status" value="1"/>
</dbReference>
<evidence type="ECO:0000256" key="3">
    <source>
        <dbReference type="ARBA" id="ARBA00023163"/>
    </source>
</evidence>
<dbReference type="InterPro" id="IPR000835">
    <property type="entry name" value="HTH_MarR-typ"/>
</dbReference>
<dbReference type="SUPFAM" id="SSF46785">
    <property type="entry name" value="Winged helix' DNA-binding domain"/>
    <property type="match status" value="1"/>
</dbReference>
<dbReference type="InterPro" id="IPR036390">
    <property type="entry name" value="WH_DNA-bd_sf"/>
</dbReference>
<dbReference type="InterPro" id="IPR023187">
    <property type="entry name" value="Tscrpt_reg_MarR-type_CS"/>
</dbReference>
<keyword evidence="1" id="KW-0805">Transcription regulation</keyword>
<dbReference type="Pfam" id="PF12802">
    <property type="entry name" value="MarR_2"/>
    <property type="match status" value="1"/>
</dbReference>